<dbReference type="EMBL" id="JARVLH010000003">
    <property type="protein sequence ID" value="MEX5285201.1"/>
    <property type="molecule type" value="Genomic_DNA"/>
</dbReference>
<organism evidence="1 2">
    <name type="scientific">Selenomonas sputigena</name>
    <dbReference type="NCBI Taxonomy" id="69823"/>
    <lineage>
        <taxon>Bacteria</taxon>
        <taxon>Bacillati</taxon>
        <taxon>Bacillota</taxon>
        <taxon>Negativicutes</taxon>
        <taxon>Selenomonadales</taxon>
        <taxon>Selenomonadaceae</taxon>
        <taxon>Selenomonas</taxon>
    </lineage>
</organism>
<evidence type="ECO:0000313" key="2">
    <source>
        <dbReference type="Proteomes" id="UP001559623"/>
    </source>
</evidence>
<keyword evidence="2" id="KW-1185">Reference proteome</keyword>
<reference evidence="1 2" key="1">
    <citation type="submission" date="2023-04" db="EMBL/GenBank/DDBJ databases">
        <title>Genome Sequence of Selenomonas sputigena ATCC 33150.</title>
        <authorList>
            <person name="Miller D.P."/>
            <person name="Anvari S."/>
            <person name="Polson S.W."/>
            <person name="Macdonald M."/>
            <person name="Mcdowell J.V."/>
        </authorList>
    </citation>
    <scope>NUCLEOTIDE SEQUENCE [LARGE SCALE GENOMIC DNA]</scope>
    <source>
        <strain evidence="1 2">ATCC 33150</strain>
    </source>
</reference>
<accession>A0ABV3X4S6</accession>
<comment type="caution">
    <text evidence="1">The sequence shown here is derived from an EMBL/GenBank/DDBJ whole genome shotgun (WGS) entry which is preliminary data.</text>
</comment>
<sequence length="259" mass="30510">MQIIYSKYSRARKPEYQIVTLIERDGGNTVVWKKALTLAARPHIEKIFLNYKMLCDVYGKDHVAKVEIMGEDTVRFDYIEGMSWGARIAEVGYNQGKEKFFSELRRYYDFLQEGKSVQENPDVDFAVQPSDGKMINIDLHPDNVLYTAQGPVIIDYEWLYADAPISFVFQRSMFNFYYNFHHSLLENVTTMEEIWEHFDVTEDDKRCYMRLEKAFSDAVGVDSFMKRYQKENVCLDDVLSLKKQAKKRILKYISSLRGR</sequence>
<gene>
    <name evidence="1" type="ORF">QCO44_06050</name>
</gene>
<dbReference type="Proteomes" id="UP001559623">
    <property type="component" value="Unassembled WGS sequence"/>
</dbReference>
<evidence type="ECO:0000313" key="1">
    <source>
        <dbReference type="EMBL" id="MEX5285201.1"/>
    </source>
</evidence>
<evidence type="ECO:0008006" key="3">
    <source>
        <dbReference type="Google" id="ProtNLM"/>
    </source>
</evidence>
<dbReference type="RefSeq" id="WP_368846929.1">
    <property type="nucleotide sequence ID" value="NZ_CP194411.1"/>
</dbReference>
<proteinExistence type="predicted"/>
<protein>
    <recommendedName>
        <fullName evidence="3">Aminoglycoside phosphotransferase domain-containing protein</fullName>
    </recommendedName>
</protein>
<name>A0ABV3X4S6_9FIRM</name>